<evidence type="ECO:0000256" key="5">
    <source>
        <dbReference type="ARBA" id="ARBA00022989"/>
    </source>
</evidence>
<organism evidence="10 11">
    <name type="scientific">Synchytrium microbalum</name>
    <dbReference type="NCBI Taxonomy" id="1806994"/>
    <lineage>
        <taxon>Eukaryota</taxon>
        <taxon>Fungi</taxon>
        <taxon>Fungi incertae sedis</taxon>
        <taxon>Chytridiomycota</taxon>
        <taxon>Chytridiomycota incertae sedis</taxon>
        <taxon>Chytridiomycetes</taxon>
        <taxon>Synchytriales</taxon>
        <taxon>Synchytriaceae</taxon>
        <taxon>Synchytrium</taxon>
    </lineage>
</organism>
<feature type="compositionally biased region" description="Low complexity" evidence="7">
    <location>
        <begin position="788"/>
        <end position="804"/>
    </location>
</feature>
<feature type="signal peptide" evidence="9">
    <location>
        <begin position="1"/>
        <end position="27"/>
    </location>
</feature>
<dbReference type="GO" id="GO:0006031">
    <property type="term" value="P:chitin biosynthetic process"/>
    <property type="evidence" value="ECO:0007669"/>
    <property type="project" value="TreeGrafter"/>
</dbReference>
<dbReference type="GO" id="GO:0016020">
    <property type="term" value="C:membrane"/>
    <property type="evidence" value="ECO:0007669"/>
    <property type="project" value="UniProtKB-SubCell"/>
</dbReference>
<dbReference type="SUPFAM" id="SSF53448">
    <property type="entry name" value="Nucleotide-diphospho-sugar transferases"/>
    <property type="match status" value="1"/>
</dbReference>
<dbReference type="Proteomes" id="UP000319731">
    <property type="component" value="Unassembled WGS sequence"/>
</dbReference>
<keyword evidence="3" id="KW-0808">Transferase</keyword>
<dbReference type="EC" id="2.4.1.16" evidence="2"/>
<dbReference type="GO" id="GO:0030428">
    <property type="term" value="C:cell septum"/>
    <property type="evidence" value="ECO:0007669"/>
    <property type="project" value="TreeGrafter"/>
</dbReference>
<evidence type="ECO:0000313" key="11">
    <source>
        <dbReference type="Proteomes" id="UP000319731"/>
    </source>
</evidence>
<feature type="transmembrane region" description="Helical" evidence="8">
    <location>
        <begin position="176"/>
        <end position="197"/>
    </location>
</feature>
<feature type="transmembrane region" description="Helical" evidence="8">
    <location>
        <begin position="209"/>
        <end position="235"/>
    </location>
</feature>
<keyword evidence="4 8" id="KW-0812">Transmembrane</keyword>
<feature type="transmembrane region" description="Helical" evidence="8">
    <location>
        <begin position="560"/>
        <end position="579"/>
    </location>
</feature>
<feature type="transmembrane region" description="Helical" evidence="8">
    <location>
        <begin position="586"/>
        <end position="610"/>
    </location>
</feature>
<dbReference type="RefSeq" id="XP_031022184.1">
    <property type="nucleotide sequence ID" value="XM_031171851.1"/>
</dbReference>
<dbReference type="InterPro" id="IPR029044">
    <property type="entry name" value="Nucleotide-diphossugar_trans"/>
</dbReference>
<dbReference type="STRING" id="1806994.A0A507BS95"/>
<dbReference type="Pfam" id="PF03142">
    <property type="entry name" value="Chitin_synth_2"/>
    <property type="match status" value="1"/>
</dbReference>
<dbReference type="EMBL" id="QEAO01000065">
    <property type="protein sequence ID" value="TPX30542.1"/>
    <property type="molecule type" value="Genomic_DNA"/>
</dbReference>
<evidence type="ECO:0000256" key="1">
    <source>
        <dbReference type="ARBA" id="ARBA00004141"/>
    </source>
</evidence>
<keyword evidence="5 8" id="KW-1133">Transmembrane helix</keyword>
<feature type="transmembrane region" description="Helical" evidence="8">
    <location>
        <begin position="437"/>
        <end position="456"/>
    </location>
</feature>
<feature type="compositionally biased region" description="Low complexity" evidence="7">
    <location>
        <begin position="853"/>
        <end position="868"/>
    </location>
</feature>
<dbReference type="PANTHER" id="PTHR22914:SF46">
    <property type="entry name" value="CHITIN SYNTHASE"/>
    <property type="match status" value="1"/>
</dbReference>
<dbReference type="InterPro" id="IPR004835">
    <property type="entry name" value="Chitin_synth"/>
</dbReference>
<keyword evidence="11" id="KW-1185">Reference proteome</keyword>
<feature type="compositionally biased region" description="Basic residues" evidence="7">
    <location>
        <begin position="670"/>
        <end position="685"/>
    </location>
</feature>
<dbReference type="Gene3D" id="3.90.550.10">
    <property type="entry name" value="Spore Coat Polysaccharide Biosynthesis Protein SpsA, Chain A"/>
    <property type="match status" value="1"/>
</dbReference>
<dbReference type="AlphaFoldDB" id="A0A507BS95"/>
<feature type="transmembrane region" description="Helical" evidence="8">
    <location>
        <begin position="616"/>
        <end position="639"/>
    </location>
</feature>
<feature type="region of interest" description="Disordered" evidence="7">
    <location>
        <begin position="843"/>
        <end position="891"/>
    </location>
</feature>
<feature type="region of interest" description="Disordered" evidence="7">
    <location>
        <begin position="669"/>
        <end position="690"/>
    </location>
</feature>
<name>A0A507BS95_9FUNG</name>
<feature type="compositionally biased region" description="Basic and acidic residues" evidence="7">
    <location>
        <begin position="880"/>
        <end position="891"/>
    </location>
</feature>
<comment type="subcellular location">
    <subcellularLocation>
        <location evidence="1">Membrane</location>
        <topology evidence="1">Multi-pass membrane protein</topology>
    </subcellularLocation>
</comment>
<evidence type="ECO:0000256" key="9">
    <source>
        <dbReference type="SAM" id="SignalP"/>
    </source>
</evidence>
<protein>
    <recommendedName>
        <fullName evidence="2">chitin synthase</fullName>
        <ecNumber evidence="2">2.4.1.16</ecNumber>
    </recommendedName>
</protein>
<evidence type="ECO:0000256" key="4">
    <source>
        <dbReference type="ARBA" id="ARBA00022692"/>
    </source>
</evidence>
<dbReference type="GeneID" id="42007148"/>
<evidence type="ECO:0000256" key="6">
    <source>
        <dbReference type="ARBA" id="ARBA00023136"/>
    </source>
</evidence>
<proteinExistence type="predicted"/>
<evidence type="ECO:0000256" key="2">
    <source>
        <dbReference type="ARBA" id="ARBA00012543"/>
    </source>
</evidence>
<dbReference type="InterPro" id="IPR023298">
    <property type="entry name" value="ATPase_P-typ_TM_dom_sf"/>
</dbReference>
<evidence type="ECO:0000256" key="3">
    <source>
        <dbReference type="ARBA" id="ARBA00022676"/>
    </source>
</evidence>
<comment type="caution">
    <text evidence="10">The sequence shown here is derived from an EMBL/GenBank/DDBJ whole genome shotgun (WGS) entry which is preliminary data.</text>
</comment>
<evidence type="ECO:0000256" key="8">
    <source>
        <dbReference type="SAM" id="Phobius"/>
    </source>
</evidence>
<keyword evidence="9" id="KW-0732">Signal</keyword>
<dbReference type="GO" id="GO:0004100">
    <property type="term" value="F:chitin synthase activity"/>
    <property type="evidence" value="ECO:0007669"/>
    <property type="project" value="UniProtKB-EC"/>
</dbReference>
<feature type="region of interest" description="Disordered" evidence="7">
    <location>
        <begin position="754"/>
        <end position="825"/>
    </location>
</feature>
<gene>
    <name evidence="10" type="ORF">SmJEL517_g05925</name>
</gene>
<dbReference type="SUPFAM" id="SSF81665">
    <property type="entry name" value="Calcium ATPase, transmembrane domain M"/>
    <property type="match status" value="1"/>
</dbReference>
<reference evidence="10 11" key="1">
    <citation type="journal article" date="2019" name="Sci. Rep.">
        <title>Comparative genomics of chytrid fungi reveal insights into the obligate biotrophic and pathogenic lifestyle of Synchytrium endobioticum.</title>
        <authorList>
            <person name="van de Vossenberg B.T.L.H."/>
            <person name="Warris S."/>
            <person name="Nguyen H.D.T."/>
            <person name="van Gent-Pelzer M.P.E."/>
            <person name="Joly D.L."/>
            <person name="van de Geest H.C."/>
            <person name="Bonants P.J.M."/>
            <person name="Smith D.S."/>
            <person name="Levesque C.A."/>
            <person name="van der Lee T.A.J."/>
        </authorList>
    </citation>
    <scope>NUCLEOTIDE SEQUENCE [LARGE SCALE GENOMIC DNA]</scope>
    <source>
        <strain evidence="10 11">JEL517</strain>
    </source>
</reference>
<evidence type="ECO:0000256" key="7">
    <source>
        <dbReference type="SAM" id="MobiDB-lite"/>
    </source>
</evidence>
<accession>A0A507BS95</accession>
<sequence>MQKSVYANSLVLLCLVATAIQFPMAAGSVIGASGMASSRDSGASVAVNAVVQSESVKPLNQGLVALAERDLLDDAISALMSSDATDPYKQSIAEWTVLSVLVFITWFDFLLYTIVFIYGMALVVDQVHGSKKQHRRRSESPSLIAYLWGPDVYNELKYPLYNSVLTHFFTEKVTPFLSIIAFIVVRLFIVPFMWSVIPIPGIPVPTTAMFKIAFVVLVAIYMIMMALPMIAGIVWSLKYRDVGAYASSSKIPRRYSREDTKPTPTVVVVMPIYHEELGALSRAARSVLDSSYPARSLHAYFSFDDEEESDLYLGFMEELGIPPKPDGKGYPHTVHLAGDGVWITVNRFPHGGKARTQAQTYRQIRRAYGPDADDVYVMFMDSDTILERYCVANFVDAMERERHLVSMTGFISCISSSFNFLWYLQDVEYVVGQVFKRALEAALGAVCCLPGALTVIRLNHLMLAAEQYFVNLDTSHIFDYHRFYLGEDRFLTQLLMEGHPLHAVGFHPHARAKTVGPDTFMSFLKQRRRWLLGAFANECHFMASWTMWKTAPLLVAYKLLEFASRSVAFLLFVVLFQIFTGVKYRFAMLLMLFVPMVIGWLILGIYAIALRRVKVFFMYPFLVLLTPWLYLITLIYSLYCWNVRSWGSREAAIPLIMEDVPGFFGPVRRGSQRSRMSRSNSRRSLKSNYTTRTTLTTRGAAGAGVLPPRTSMSAAMGAVKITYGDKGEDLESTTDDSQRSSDTMVGGAAATIVYGTDVGTSPSSRADSSEDVKTPMTPLGQHNIGRLSFSNDSSPYSSSPTPSDDSVDSYRQTADENDAEIPPSRATSLMWPQAYGRPIVATSAADLPPPRMSSAVAAQQQQNASLASFMTSDMRPAPPPKDEHDLGQGRL</sequence>
<evidence type="ECO:0000313" key="10">
    <source>
        <dbReference type="EMBL" id="TPX30542.1"/>
    </source>
</evidence>
<feature type="transmembrane region" description="Helical" evidence="8">
    <location>
        <begin position="530"/>
        <end position="548"/>
    </location>
</feature>
<feature type="chain" id="PRO_5021310617" description="chitin synthase" evidence="9">
    <location>
        <begin position="28"/>
        <end position="891"/>
    </location>
</feature>
<feature type="transmembrane region" description="Helical" evidence="8">
    <location>
        <begin position="97"/>
        <end position="124"/>
    </location>
</feature>
<dbReference type="PANTHER" id="PTHR22914">
    <property type="entry name" value="CHITIN SYNTHASE"/>
    <property type="match status" value="1"/>
</dbReference>
<keyword evidence="3" id="KW-0328">Glycosyltransferase</keyword>
<dbReference type="OrthoDB" id="5321960at2759"/>
<keyword evidence="6 8" id="KW-0472">Membrane</keyword>
<dbReference type="GO" id="GO:0071944">
    <property type="term" value="C:cell periphery"/>
    <property type="evidence" value="ECO:0007669"/>
    <property type="project" value="TreeGrafter"/>
</dbReference>
<feature type="transmembrane region" description="Helical" evidence="8">
    <location>
        <begin position="404"/>
        <end position="425"/>
    </location>
</feature>